<comment type="caution">
    <text evidence="1">The sequence shown here is derived from an EMBL/GenBank/DDBJ whole genome shotgun (WGS) entry which is preliminary data.</text>
</comment>
<evidence type="ECO:0008006" key="3">
    <source>
        <dbReference type="Google" id="ProtNLM"/>
    </source>
</evidence>
<keyword evidence="2" id="KW-1185">Reference proteome</keyword>
<dbReference type="EMBL" id="JACEIK010007125">
    <property type="protein sequence ID" value="MCE3049761.1"/>
    <property type="molecule type" value="Genomic_DNA"/>
</dbReference>
<proteinExistence type="predicted"/>
<gene>
    <name evidence="1" type="ORF">HAX54_045737</name>
</gene>
<protein>
    <recommendedName>
        <fullName evidence="3">RNase H type-1 domain-containing protein</fullName>
    </recommendedName>
</protein>
<sequence length="140" mass="15403">SSYHFRGGDRDSWSLESSWSASDFLTTASYHDSSKRGRRANCVGSGTRKSWLLVTGHVMIRDISSQVLLKILNTTSTKYSSITSDCTDLLDELSDPVLSHIYRESNNVADILAHYGQTMAARLPTSLPFVTPPTCTIEAA</sequence>
<reference evidence="1 2" key="1">
    <citation type="journal article" date="2021" name="BMC Genomics">
        <title>Datura genome reveals duplications of psychoactive alkaloid biosynthetic genes and high mutation rate following tissue culture.</title>
        <authorList>
            <person name="Rajewski A."/>
            <person name="Carter-House D."/>
            <person name="Stajich J."/>
            <person name="Litt A."/>
        </authorList>
    </citation>
    <scope>NUCLEOTIDE SEQUENCE [LARGE SCALE GENOMIC DNA]</scope>
    <source>
        <strain evidence="1">AR-01</strain>
    </source>
</reference>
<accession>A0ABS8WG28</accession>
<evidence type="ECO:0000313" key="1">
    <source>
        <dbReference type="EMBL" id="MCE3049761.1"/>
    </source>
</evidence>
<dbReference type="Proteomes" id="UP000823775">
    <property type="component" value="Unassembled WGS sequence"/>
</dbReference>
<name>A0ABS8WG28_DATST</name>
<feature type="non-terminal residue" evidence="1">
    <location>
        <position position="1"/>
    </location>
</feature>
<organism evidence="1 2">
    <name type="scientific">Datura stramonium</name>
    <name type="common">Jimsonweed</name>
    <name type="synonym">Common thornapple</name>
    <dbReference type="NCBI Taxonomy" id="4076"/>
    <lineage>
        <taxon>Eukaryota</taxon>
        <taxon>Viridiplantae</taxon>
        <taxon>Streptophyta</taxon>
        <taxon>Embryophyta</taxon>
        <taxon>Tracheophyta</taxon>
        <taxon>Spermatophyta</taxon>
        <taxon>Magnoliopsida</taxon>
        <taxon>eudicotyledons</taxon>
        <taxon>Gunneridae</taxon>
        <taxon>Pentapetalae</taxon>
        <taxon>asterids</taxon>
        <taxon>lamiids</taxon>
        <taxon>Solanales</taxon>
        <taxon>Solanaceae</taxon>
        <taxon>Solanoideae</taxon>
        <taxon>Datureae</taxon>
        <taxon>Datura</taxon>
    </lineage>
</organism>
<evidence type="ECO:0000313" key="2">
    <source>
        <dbReference type="Proteomes" id="UP000823775"/>
    </source>
</evidence>